<organism evidence="1 2">
    <name type="scientific">Sphaerodactylus townsendi</name>
    <dbReference type="NCBI Taxonomy" id="933632"/>
    <lineage>
        <taxon>Eukaryota</taxon>
        <taxon>Metazoa</taxon>
        <taxon>Chordata</taxon>
        <taxon>Craniata</taxon>
        <taxon>Vertebrata</taxon>
        <taxon>Euteleostomi</taxon>
        <taxon>Lepidosauria</taxon>
        <taxon>Squamata</taxon>
        <taxon>Bifurcata</taxon>
        <taxon>Gekkota</taxon>
        <taxon>Sphaerodactylidae</taxon>
        <taxon>Sphaerodactylus</taxon>
    </lineage>
</organism>
<evidence type="ECO:0000313" key="1">
    <source>
        <dbReference type="EMBL" id="KAH8016418.1"/>
    </source>
</evidence>
<sequence length="182" mass="19521">MVQMTAREDLAPVVLIDPRAKGPRSGSCVLRRSLLSPLMTGWRVREEMTVSSGVSTLTALRRVNGPSGKFHGCCCKNAKPERCRVTCRVVGVVSAELIVPRAPLAGFRAVAAESRNICPRSLSANIHGEEGKGFPLTPELLPLQMLHLNTPPGTVWSTPGRRPALGREKESLPPAPDGKAAQ</sequence>
<gene>
    <name evidence="1" type="ORF">K3G42_017424</name>
</gene>
<comment type="caution">
    <text evidence="1">The sequence shown here is derived from an EMBL/GenBank/DDBJ whole genome shotgun (WGS) entry which is preliminary data.</text>
</comment>
<accession>A0ACB8G9Z9</accession>
<dbReference type="Proteomes" id="UP000827872">
    <property type="component" value="Linkage Group LG01"/>
</dbReference>
<reference evidence="1" key="1">
    <citation type="submission" date="2021-08" db="EMBL/GenBank/DDBJ databases">
        <title>The first chromosome-level gecko genome reveals the dynamic sex chromosomes of Neotropical dwarf geckos (Sphaerodactylidae: Sphaerodactylus).</title>
        <authorList>
            <person name="Pinto B.J."/>
            <person name="Keating S.E."/>
            <person name="Gamble T."/>
        </authorList>
    </citation>
    <scope>NUCLEOTIDE SEQUENCE</scope>
    <source>
        <strain evidence="1">TG3544</strain>
    </source>
</reference>
<evidence type="ECO:0000313" key="2">
    <source>
        <dbReference type="Proteomes" id="UP000827872"/>
    </source>
</evidence>
<proteinExistence type="predicted"/>
<dbReference type="EMBL" id="CM037614">
    <property type="protein sequence ID" value="KAH8016418.1"/>
    <property type="molecule type" value="Genomic_DNA"/>
</dbReference>
<name>A0ACB8G9Z9_9SAUR</name>
<protein>
    <submittedName>
        <fullName evidence="1">Uncharacterized protein</fullName>
    </submittedName>
</protein>
<keyword evidence="2" id="KW-1185">Reference proteome</keyword>